<evidence type="ECO:0000259" key="5">
    <source>
        <dbReference type="Pfam" id="PF01494"/>
    </source>
</evidence>
<dbReference type="Gene3D" id="3.30.9.10">
    <property type="entry name" value="D-Amino Acid Oxidase, subunit A, domain 2"/>
    <property type="match status" value="1"/>
</dbReference>
<dbReference type="InterPro" id="IPR002938">
    <property type="entry name" value="FAD-bd"/>
</dbReference>
<keyword evidence="3" id="KW-0274">FAD</keyword>
<reference evidence="7 8" key="1">
    <citation type="submission" date="2020-01" db="EMBL/GenBank/DDBJ databases">
        <title>Draft genome sequence of Aspergillus udagawae IFM 46972.</title>
        <authorList>
            <person name="Takahashi H."/>
            <person name="Yaguchi T."/>
        </authorList>
    </citation>
    <scope>NUCLEOTIDE SEQUENCE [LARGE SCALE GENOMIC DNA]</scope>
    <source>
        <strain evidence="7 8">IFM 46972</strain>
    </source>
</reference>
<dbReference type="PANTHER" id="PTHR43004">
    <property type="entry name" value="TRK SYSTEM POTASSIUM UPTAKE PROTEIN"/>
    <property type="match status" value="1"/>
</dbReference>
<keyword evidence="2" id="KW-0285">Flavoprotein</keyword>
<evidence type="ECO:0000256" key="1">
    <source>
        <dbReference type="ARBA" id="ARBA00007801"/>
    </source>
</evidence>
<organism evidence="7 8">
    <name type="scientific">Aspergillus udagawae</name>
    <dbReference type="NCBI Taxonomy" id="91492"/>
    <lineage>
        <taxon>Eukaryota</taxon>
        <taxon>Fungi</taxon>
        <taxon>Dikarya</taxon>
        <taxon>Ascomycota</taxon>
        <taxon>Pezizomycotina</taxon>
        <taxon>Eurotiomycetes</taxon>
        <taxon>Eurotiomycetidae</taxon>
        <taxon>Eurotiales</taxon>
        <taxon>Aspergillaceae</taxon>
        <taxon>Aspergillus</taxon>
        <taxon>Aspergillus subgen. Fumigati</taxon>
    </lineage>
</organism>
<evidence type="ECO:0000313" key="8">
    <source>
        <dbReference type="Proteomes" id="UP000465221"/>
    </source>
</evidence>
<name>A0A8H3RNT2_9EURO</name>
<evidence type="ECO:0000313" key="7">
    <source>
        <dbReference type="EMBL" id="GFF32076.1"/>
    </source>
</evidence>
<dbReference type="EMBL" id="BLKC01000018">
    <property type="protein sequence ID" value="GFF32076.1"/>
    <property type="molecule type" value="Genomic_DNA"/>
</dbReference>
<dbReference type="InterPro" id="IPR050641">
    <property type="entry name" value="RIFMO-like"/>
</dbReference>
<dbReference type="SUPFAM" id="SSF51905">
    <property type="entry name" value="FAD/NAD(P)-binding domain"/>
    <property type="match status" value="1"/>
</dbReference>
<dbReference type="InterPro" id="IPR036188">
    <property type="entry name" value="FAD/NAD-bd_sf"/>
</dbReference>
<accession>A0A8H3RNT2</accession>
<dbReference type="PRINTS" id="PR00420">
    <property type="entry name" value="RNGMNOXGNASE"/>
</dbReference>
<comment type="caution">
    <text evidence="7">The sequence shown here is derived from an EMBL/GenBank/DDBJ whole genome shotgun (WGS) entry which is preliminary data.</text>
</comment>
<dbReference type="SUPFAM" id="SSF54373">
    <property type="entry name" value="FAD-linked reductases, C-terminal domain"/>
    <property type="match status" value="1"/>
</dbReference>
<dbReference type="SUPFAM" id="SSF52833">
    <property type="entry name" value="Thioredoxin-like"/>
    <property type="match status" value="1"/>
</dbReference>
<feature type="domain" description="Phenol hydroxylase-like C-terminal dimerisation" evidence="6">
    <location>
        <begin position="433"/>
        <end position="640"/>
    </location>
</feature>
<dbReference type="Proteomes" id="UP000465221">
    <property type="component" value="Unassembled WGS sequence"/>
</dbReference>
<dbReference type="GO" id="GO:0071949">
    <property type="term" value="F:FAD binding"/>
    <property type="evidence" value="ECO:0007669"/>
    <property type="project" value="InterPro"/>
</dbReference>
<dbReference type="Pfam" id="PF07976">
    <property type="entry name" value="Phe_hydrox_dim"/>
    <property type="match status" value="1"/>
</dbReference>
<dbReference type="Gene3D" id="3.40.30.20">
    <property type="match status" value="1"/>
</dbReference>
<dbReference type="CDD" id="cd02979">
    <property type="entry name" value="PHOX_C"/>
    <property type="match status" value="1"/>
</dbReference>
<feature type="domain" description="FAD-binding" evidence="5">
    <location>
        <begin position="4"/>
        <end position="139"/>
    </location>
</feature>
<dbReference type="InterPro" id="IPR036249">
    <property type="entry name" value="Thioredoxin-like_sf"/>
</dbReference>
<sequence length="641" mass="71377">MHLVDVLIVGGGPSGLTLATWMALTGVRALLIEKRISGTHIGRADGLESRTLEILDSFGIGQQIWGEANRTIEICLWDDSKDGLLQRQKISANTEPGHSRFQECTLSQGRVEEHLQKLIEKHKNVKIRRGTVPTSLEIDHALLDDPSAYPIRMRVGDAPVESRSVHRPTTPEKNASCSECHCEEVAARYVVGCDGAHSWVRAQLGLRPQGNSLNEQWGALDIVPITNFRSSSRPAGSHGVLADIRKRNVVKTKFGNLMIIPRERRMVRVYVQVSPTTAAEYKDREDYELLIDTIRIIMRPYSFGYSHVEWSTVYNVGQWICPQFSHADRVFLTGDAVHAHSPKAGQGMNVSIQDAYNLGWKLASVVLNALPPRTLQTYGEERLMVAKSLITFDKRICRCMCGVKPGTRPYGSFDNDHKSALKEENSSASGMAVTYTPNALISSTEPQRCLDRVGSALPYFSKPRLARNIKIGARMPSEIVVSQSDAQPWQVQGLLKSTGEWNLIVFGGDILQETQRKRIDALATALSSEGSYIRRLNERRHEGYVVGTIAIYLIHSASRLDIELFDLPEIFRPFNDRHGVDYGRVYADEKSYHSGGGNAYSSYGIAPEGCMILLRPDQHISFIGDLEDVGSLSRFVASFTQ</sequence>
<evidence type="ECO:0000259" key="6">
    <source>
        <dbReference type="Pfam" id="PF07976"/>
    </source>
</evidence>
<gene>
    <name evidence="7" type="ORF">IFM46972_03426</name>
</gene>
<feature type="domain" description="FAD-binding" evidence="5">
    <location>
        <begin position="183"/>
        <end position="392"/>
    </location>
</feature>
<keyword evidence="7" id="KW-0503">Monooxygenase</keyword>
<protein>
    <submittedName>
        <fullName evidence="7">Phenol 2-monooxygenase</fullName>
    </submittedName>
</protein>
<dbReference type="InterPro" id="IPR012941">
    <property type="entry name" value="Phe_hydrox_C_dim_dom"/>
</dbReference>
<comment type="similarity">
    <text evidence="1">Belongs to the PheA/TfdB FAD monooxygenase family.</text>
</comment>
<proteinExistence type="inferred from homology"/>
<dbReference type="PANTHER" id="PTHR43004:SF13">
    <property type="entry name" value="FAD-BINDING DOMAIN-CONTAINING PROTEIN-RELATED"/>
    <property type="match status" value="1"/>
</dbReference>
<dbReference type="Pfam" id="PF01494">
    <property type="entry name" value="FAD_binding_3"/>
    <property type="match status" value="2"/>
</dbReference>
<dbReference type="InterPro" id="IPR038220">
    <property type="entry name" value="PHOX_C_sf"/>
</dbReference>
<evidence type="ECO:0000256" key="4">
    <source>
        <dbReference type="ARBA" id="ARBA00023002"/>
    </source>
</evidence>
<dbReference type="AlphaFoldDB" id="A0A8H3RNT2"/>
<evidence type="ECO:0000256" key="3">
    <source>
        <dbReference type="ARBA" id="ARBA00022827"/>
    </source>
</evidence>
<dbReference type="Gene3D" id="3.50.50.60">
    <property type="entry name" value="FAD/NAD(P)-binding domain"/>
    <property type="match status" value="1"/>
</dbReference>
<dbReference type="GO" id="GO:0016709">
    <property type="term" value="F:oxidoreductase activity, acting on paired donors, with incorporation or reduction of molecular oxygen, NAD(P)H as one donor, and incorporation of one atom of oxygen"/>
    <property type="evidence" value="ECO:0007669"/>
    <property type="project" value="UniProtKB-ARBA"/>
</dbReference>
<keyword evidence="4" id="KW-0560">Oxidoreductase</keyword>
<evidence type="ECO:0000256" key="2">
    <source>
        <dbReference type="ARBA" id="ARBA00022630"/>
    </source>
</evidence>